<dbReference type="SUPFAM" id="SSF48264">
    <property type="entry name" value="Cytochrome P450"/>
    <property type="match status" value="1"/>
</dbReference>
<reference evidence="9" key="2">
    <citation type="submission" date="2013-04" db="UniProtKB">
        <authorList>
            <consortium name="EnsemblPlants"/>
        </authorList>
    </citation>
    <scope>IDENTIFICATION</scope>
</reference>
<feature type="chain" id="PRO_5003773986" description="Cytochrome P450" evidence="8">
    <location>
        <begin position="19"/>
        <end position="367"/>
    </location>
</feature>
<keyword evidence="6" id="KW-0560">Oxidoreductase</keyword>
<dbReference type="Gramene" id="OB04G12340.1">
    <property type="protein sequence ID" value="OB04G12340.1"/>
    <property type="gene ID" value="OB04G12340"/>
</dbReference>
<evidence type="ECO:0000256" key="7">
    <source>
        <dbReference type="ARBA" id="ARBA00023004"/>
    </source>
</evidence>
<dbReference type="PANTHER" id="PTHR47955:SF8">
    <property type="entry name" value="CYTOCHROME P450 71D11-LIKE"/>
    <property type="match status" value="1"/>
</dbReference>
<evidence type="ECO:0000256" key="5">
    <source>
        <dbReference type="ARBA" id="ARBA00022989"/>
    </source>
</evidence>
<evidence type="ECO:0000313" key="10">
    <source>
        <dbReference type="Proteomes" id="UP000006038"/>
    </source>
</evidence>
<dbReference type="GeneID" id="102721730"/>
<dbReference type="eggNOG" id="KOG0156">
    <property type="taxonomic scope" value="Eukaryota"/>
</dbReference>
<dbReference type="GO" id="GO:0004497">
    <property type="term" value="F:monooxygenase activity"/>
    <property type="evidence" value="ECO:0007669"/>
    <property type="project" value="InterPro"/>
</dbReference>
<sequence>MELSAATLMLLSLPIVVALLSSRLAAAAASSKKKKKTRRPPGPWNLPLVGSLLHLVGAHPQVALRDLARRYGPVMFLRMGQVDTVVVSSVEAAQEVLRDKDVTFASRPSILLSEIACYGNLDVGFAPYGAYWRMLRKLCTVELLSAKMVRQLAPVRNDETLSLIRKIQVAGRGGDEPVVLTSLLKSCANTITAKAAFGQACSEELKEQFLSAMDLALEFSSGFCFGDLFPSLRFVDVLTGLRSRLWRVRSQLDAVYDKIIAQCEAQRGDSLVDVLLRIRDEGEHDEFPFGTTNVKAIIGDMFTGGTETTSSSAEWVMSELMRNPKVMAKAQAEVRRVFDNKSPQDHEGEMDKLRYLKMVIMETLRLN</sequence>
<evidence type="ECO:0000256" key="3">
    <source>
        <dbReference type="ARBA" id="ARBA00022692"/>
    </source>
</evidence>
<keyword evidence="10" id="KW-1185">Reference proteome</keyword>
<evidence type="ECO:0000256" key="2">
    <source>
        <dbReference type="ARBA" id="ARBA00022617"/>
    </source>
</evidence>
<dbReference type="PANTHER" id="PTHR47955">
    <property type="entry name" value="CYTOCHROME P450 FAMILY 71 PROTEIN"/>
    <property type="match status" value="1"/>
</dbReference>
<keyword evidence="5" id="KW-0472">Membrane</keyword>
<evidence type="ECO:0000256" key="8">
    <source>
        <dbReference type="SAM" id="SignalP"/>
    </source>
</evidence>
<dbReference type="EnsemblPlants" id="OB04G12340.1">
    <property type="protein sequence ID" value="OB04G12340.1"/>
    <property type="gene ID" value="OB04G12340"/>
</dbReference>
<dbReference type="Gene3D" id="1.10.630.10">
    <property type="entry name" value="Cytochrome P450"/>
    <property type="match status" value="1"/>
</dbReference>
<evidence type="ECO:0000313" key="9">
    <source>
        <dbReference type="EnsemblPlants" id="OB04G12340.1"/>
    </source>
</evidence>
<keyword evidence="3" id="KW-0812">Transmembrane</keyword>
<reference evidence="9" key="1">
    <citation type="journal article" date="2013" name="Nat. Commun.">
        <title>Whole-genome sequencing of Oryza brachyantha reveals mechanisms underlying Oryza genome evolution.</title>
        <authorList>
            <person name="Chen J."/>
            <person name="Huang Q."/>
            <person name="Gao D."/>
            <person name="Wang J."/>
            <person name="Lang Y."/>
            <person name="Liu T."/>
            <person name="Li B."/>
            <person name="Bai Z."/>
            <person name="Luis Goicoechea J."/>
            <person name="Liang C."/>
            <person name="Chen C."/>
            <person name="Zhang W."/>
            <person name="Sun S."/>
            <person name="Liao Y."/>
            <person name="Zhang X."/>
            <person name="Yang L."/>
            <person name="Song C."/>
            <person name="Wang M."/>
            <person name="Shi J."/>
            <person name="Liu G."/>
            <person name="Liu J."/>
            <person name="Zhou H."/>
            <person name="Zhou W."/>
            <person name="Yu Q."/>
            <person name="An N."/>
            <person name="Chen Y."/>
            <person name="Cai Q."/>
            <person name="Wang B."/>
            <person name="Liu B."/>
            <person name="Min J."/>
            <person name="Huang Y."/>
            <person name="Wu H."/>
            <person name="Li Z."/>
            <person name="Zhang Y."/>
            <person name="Yin Y."/>
            <person name="Song W."/>
            <person name="Jiang J."/>
            <person name="Jackson S.A."/>
            <person name="Wing R.A."/>
            <person name="Wang J."/>
            <person name="Chen M."/>
        </authorList>
    </citation>
    <scope>NUCLEOTIDE SEQUENCE [LARGE SCALE GENOMIC DNA]</scope>
    <source>
        <strain evidence="9">cv. IRGC 101232</strain>
    </source>
</reference>
<accession>J3LVQ9</accession>
<dbReference type="OMA" id="VINSWAM"/>
<proteinExistence type="inferred from homology"/>
<evidence type="ECO:0000256" key="4">
    <source>
        <dbReference type="ARBA" id="ARBA00022723"/>
    </source>
</evidence>
<dbReference type="HOGENOM" id="CLU_001570_4_1_1"/>
<dbReference type="InterPro" id="IPR002401">
    <property type="entry name" value="Cyt_P450_E_grp-I"/>
</dbReference>
<dbReference type="InterPro" id="IPR001128">
    <property type="entry name" value="Cyt_P450"/>
</dbReference>
<dbReference type="Proteomes" id="UP000006038">
    <property type="component" value="Chromosome 4"/>
</dbReference>
<keyword evidence="4" id="KW-0479">Metal-binding</keyword>
<dbReference type="AlphaFoldDB" id="J3LVQ9"/>
<evidence type="ECO:0000256" key="6">
    <source>
        <dbReference type="ARBA" id="ARBA00023002"/>
    </source>
</evidence>
<dbReference type="PRINTS" id="PR00463">
    <property type="entry name" value="EP450I"/>
</dbReference>
<dbReference type="GO" id="GO:0005506">
    <property type="term" value="F:iron ion binding"/>
    <property type="evidence" value="ECO:0007669"/>
    <property type="project" value="InterPro"/>
</dbReference>
<dbReference type="OrthoDB" id="1470350at2759"/>
<dbReference type="GO" id="GO:0020037">
    <property type="term" value="F:heme binding"/>
    <property type="evidence" value="ECO:0007669"/>
    <property type="project" value="InterPro"/>
</dbReference>
<dbReference type="KEGG" id="obr:102721730"/>
<keyword evidence="7" id="KW-0408">Iron</keyword>
<feature type="signal peptide" evidence="8">
    <location>
        <begin position="1"/>
        <end position="18"/>
    </location>
</feature>
<keyword evidence="2" id="KW-0349">Heme</keyword>
<evidence type="ECO:0008006" key="11">
    <source>
        <dbReference type="Google" id="ProtNLM"/>
    </source>
</evidence>
<evidence type="ECO:0000256" key="1">
    <source>
        <dbReference type="ARBA" id="ARBA00010617"/>
    </source>
</evidence>
<dbReference type="InterPro" id="IPR036396">
    <property type="entry name" value="Cyt_P450_sf"/>
</dbReference>
<protein>
    <recommendedName>
        <fullName evidence="11">Cytochrome P450</fullName>
    </recommendedName>
</protein>
<dbReference type="Pfam" id="PF00067">
    <property type="entry name" value="p450"/>
    <property type="match status" value="1"/>
</dbReference>
<dbReference type="GO" id="GO:0016705">
    <property type="term" value="F:oxidoreductase activity, acting on paired donors, with incorporation or reduction of molecular oxygen"/>
    <property type="evidence" value="ECO:0007669"/>
    <property type="project" value="InterPro"/>
</dbReference>
<organism evidence="9">
    <name type="scientific">Oryza brachyantha</name>
    <name type="common">malo sina</name>
    <dbReference type="NCBI Taxonomy" id="4533"/>
    <lineage>
        <taxon>Eukaryota</taxon>
        <taxon>Viridiplantae</taxon>
        <taxon>Streptophyta</taxon>
        <taxon>Embryophyta</taxon>
        <taxon>Tracheophyta</taxon>
        <taxon>Spermatophyta</taxon>
        <taxon>Magnoliopsida</taxon>
        <taxon>Liliopsida</taxon>
        <taxon>Poales</taxon>
        <taxon>Poaceae</taxon>
        <taxon>BOP clade</taxon>
        <taxon>Oryzoideae</taxon>
        <taxon>Oryzeae</taxon>
        <taxon>Oryzinae</taxon>
        <taxon>Oryza</taxon>
    </lineage>
</organism>
<keyword evidence="8" id="KW-0732">Signal</keyword>
<name>J3LVQ9_ORYBR</name>
<keyword evidence="5" id="KW-1133">Transmembrane helix</keyword>
<comment type="similarity">
    <text evidence="1">Belongs to the cytochrome P450 family.</text>
</comment>